<dbReference type="SUPFAM" id="SSF52540">
    <property type="entry name" value="P-loop containing nucleoside triphosphate hydrolases"/>
    <property type="match status" value="1"/>
</dbReference>
<dbReference type="GO" id="GO:0016887">
    <property type="term" value="F:ATP hydrolysis activity"/>
    <property type="evidence" value="ECO:0007669"/>
    <property type="project" value="InterPro"/>
</dbReference>
<evidence type="ECO:0000313" key="5">
    <source>
        <dbReference type="EMBL" id="PPK95349.1"/>
    </source>
</evidence>
<dbReference type="InterPro" id="IPR003593">
    <property type="entry name" value="AAA+_ATPase"/>
</dbReference>
<protein>
    <submittedName>
        <fullName evidence="5">ABC transporter family protein</fullName>
    </submittedName>
</protein>
<keyword evidence="3" id="KW-0067">ATP-binding</keyword>
<keyword evidence="1" id="KW-0813">Transport</keyword>
<dbReference type="Proteomes" id="UP000239485">
    <property type="component" value="Unassembled WGS sequence"/>
</dbReference>
<evidence type="ECO:0000256" key="1">
    <source>
        <dbReference type="ARBA" id="ARBA00022448"/>
    </source>
</evidence>
<accession>A0A2S6IMB2</accession>
<evidence type="ECO:0000256" key="3">
    <source>
        <dbReference type="ARBA" id="ARBA00022840"/>
    </source>
</evidence>
<proteinExistence type="predicted"/>
<dbReference type="InterPro" id="IPR003439">
    <property type="entry name" value="ABC_transporter-like_ATP-bd"/>
</dbReference>
<reference evidence="5 6" key="1">
    <citation type="submission" date="2018-02" db="EMBL/GenBank/DDBJ databases">
        <title>Genomic Encyclopedia of Archaeal and Bacterial Type Strains, Phase II (KMG-II): from individual species to whole genera.</title>
        <authorList>
            <person name="Goeker M."/>
        </authorList>
    </citation>
    <scope>NUCLEOTIDE SEQUENCE [LARGE SCALE GENOMIC DNA]</scope>
    <source>
        <strain evidence="5 6">DSM 22857</strain>
    </source>
</reference>
<keyword evidence="6" id="KW-1185">Reference proteome</keyword>
<feature type="domain" description="ABC transporter" evidence="4">
    <location>
        <begin position="6"/>
        <end position="228"/>
    </location>
</feature>
<dbReference type="PANTHER" id="PTHR42939:SF1">
    <property type="entry name" value="ABC TRANSPORTER ATP-BINDING PROTEIN ALBC-RELATED"/>
    <property type="match status" value="1"/>
</dbReference>
<dbReference type="RefSeq" id="WP_104432718.1">
    <property type="nucleotide sequence ID" value="NZ_PTJD01000006.1"/>
</dbReference>
<keyword evidence="2" id="KW-0547">Nucleotide-binding</keyword>
<dbReference type="InterPro" id="IPR027417">
    <property type="entry name" value="P-loop_NTPase"/>
</dbReference>
<evidence type="ECO:0000259" key="4">
    <source>
        <dbReference type="PROSITE" id="PS50893"/>
    </source>
</evidence>
<evidence type="ECO:0000313" key="6">
    <source>
        <dbReference type="Proteomes" id="UP000239485"/>
    </source>
</evidence>
<evidence type="ECO:0000256" key="2">
    <source>
        <dbReference type="ARBA" id="ARBA00022741"/>
    </source>
</evidence>
<dbReference type="EMBL" id="PTJD01000006">
    <property type="protein sequence ID" value="PPK95349.1"/>
    <property type="molecule type" value="Genomic_DNA"/>
</dbReference>
<organism evidence="5 6">
    <name type="scientific">Kineococcus xinjiangensis</name>
    <dbReference type="NCBI Taxonomy" id="512762"/>
    <lineage>
        <taxon>Bacteria</taxon>
        <taxon>Bacillati</taxon>
        <taxon>Actinomycetota</taxon>
        <taxon>Actinomycetes</taxon>
        <taxon>Kineosporiales</taxon>
        <taxon>Kineosporiaceae</taxon>
        <taxon>Kineococcus</taxon>
    </lineage>
</organism>
<dbReference type="PROSITE" id="PS00211">
    <property type="entry name" value="ABC_TRANSPORTER_1"/>
    <property type="match status" value="1"/>
</dbReference>
<dbReference type="GO" id="GO:0005524">
    <property type="term" value="F:ATP binding"/>
    <property type="evidence" value="ECO:0007669"/>
    <property type="project" value="UniProtKB-KW"/>
</dbReference>
<dbReference type="InterPro" id="IPR051782">
    <property type="entry name" value="ABC_Transporter_VariousFunc"/>
</dbReference>
<name>A0A2S6IMB2_9ACTN</name>
<dbReference type="SMART" id="SM00382">
    <property type="entry name" value="AAA"/>
    <property type="match status" value="1"/>
</dbReference>
<dbReference type="Gene3D" id="3.40.50.300">
    <property type="entry name" value="P-loop containing nucleotide triphosphate hydrolases"/>
    <property type="match status" value="1"/>
</dbReference>
<sequence length="229" mass="23568">MHRPAPAVVSVTDLVVGHGTPLGPPLSFDLAAGEVLAVVGANGSGKSTLLRTVAGLLPPLAGQVRVLGAPLDARSRSFRAAVATDLGDDAFLPGLTVREHLLLVASGHAVPDPVAVCERLLAEFGLTDRADAPPTAVSSGQRRRLLMAAAFARPRALLLLDEPEQRLDPGMRRAVTARLRAERDGGGAVLVATHDGDLVRGCATSALVLAEDDVRSCAPEQAAAAIEAL</sequence>
<dbReference type="OrthoDB" id="6198786at2"/>
<dbReference type="Pfam" id="PF00005">
    <property type="entry name" value="ABC_tran"/>
    <property type="match status" value="1"/>
</dbReference>
<dbReference type="AlphaFoldDB" id="A0A2S6IMB2"/>
<dbReference type="PANTHER" id="PTHR42939">
    <property type="entry name" value="ABC TRANSPORTER ATP-BINDING PROTEIN ALBC-RELATED"/>
    <property type="match status" value="1"/>
</dbReference>
<gene>
    <name evidence="5" type="ORF">CLV92_106170</name>
</gene>
<dbReference type="PROSITE" id="PS50893">
    <property type="entry name" value="ABC_TRANSPORTER_2"/>
    <property type="match status" value="1"/>
</dbReference>
<dbReference type="InterPro" id="IPR017871">
    <property type="entry name" value="ABC_transporter-like_CS"/>
</dbReference>
<comment type="caution">
    <text evidence="5">The sequence shown here is derived from an EMBL/GenBank/DDBJ whole genome shotgun (WGS) entry which is preliminary data.</text>
</comment>